<protein>
    <submittedName>
        <fullName evidence="2">Uncharacterized protein</fullName>
    </submittedName>
</protein>
<feature type="region of interest" description="Disordered" evidence="1">
    <location>
        <begin position="495"/>
        <end position="530"/>
    </location>
</feature>
<organism evidence="2 3">
    <name type="scientific">Halomonas salifodinae</name>
    <dbReference type="NCBI Taxonomy" id="438745"/>
    <lineage>
        <taxon>Bacteria</taxon>
        <taxon>Pseudomonadati</taxon>
        <taxon>Pseudomonadota</taxon>
        <taxon>Gammaproteobacteria</taxon>
        <taxon>Oceanospirillales</taxon>
        <taxon>Halomonadaceae</taxon>
        <taxon>Halomonas</taxon>
    </lineage>
</organism>
<comment type="caution">
    <text evidence="2">The sequence shown here is derived from an EMBL/GenBank/DDBJ whole genome shotgun (WGS) entry which is preliminary data.</text>
</comment>
<evidence type="ECO:0000256" key="1">
    <source>
        <dbReference type="SAM" id="MobiDB-lite"/>
    </source>
</evidence>
<accession>A0ABW2F290</accession>
<evidence type="ECO:0000313" key="3">
    <source>
        <dbReference type="Proteomes" id="UP001596411"/>
    </source>
</evidence>
<gene>
    <name evidence="2" type="ORF">ACFQH5_15660</name>
</gene>
<dbReference type="RefSeq" id="WP_346061888.1">
    <property type="nucleotide sequence ID" value="NZ_BAAADR010000005.1"/>
</dbReference>
<dbReference type="Proteomes" id="UP001596411">
    <property type="component" value="Unassembled WGS sequence"/>
</dbReference>
<name>A0ABW2F290_9GAMM</name>
<evidence type="ECO:0000313" key="2">
    <source>
        <dbReference type="EMBL" id="MFC7090987.1"/>
    </source>
</evidence>
<keyword evidence="3" id="KW-1185">Reference proteome</keyword>
<proteinExistence type="predicted"/>
<feature type="region of interest" description="Disordered" evidence="1">
    <location>
        <begin position="247"/>
        <end position="266"/>
    </location>
</feature>
<sequence>MTIFTDGPIVRRSRNLLDEVTTGQFGAARAAAQEGWIRSPTSSGRRNAEIVEQERGKFERPGFPAYGVPEVRSEPETPMLSAEQARQRVQDAGLPLTVPEEGIREGVLDILMERKQEELQRQFVLDNAPASTVPLQLLASFAASSIDPINIGAAFVPVYGQARYASMLASATSRLGRAGVRARVGAVQGAVGTALVEPIVLSAASREQADYGLVDSLSNIAFGAVLGGGLHTLGGAISDFRARRLATPEDPDASTPPGAEGATRPDTQEVSYTRLAFADDPAPGISAAIRRQIELDAPARRQQAARQAQEELLPTLRGELEEIAQGRLPNVRDLRNEQQQIALELEGLDQTFRARAKAFQREEGLSRKQAESAARRQIVAERERLQERNLEISERLDVNLQAELARADIGRIRRGDVPERFISRVDERAEQIASGFEFTKTARAVAEASPWPIRQAALRSAVAQAATGRRVDVEPIFALNDPATRQASLRQLKAKVEDSSPAGQGRLDEDGLAASRHADEASQSSDGTDLESARAMLDEELAITEEMARQAGFDLSAALREADELTADAETFAAAFRAAAICRTRN</sequence>
<reference evidence="3" key="1">
    <citation type="journal article" date="2019" name="Int. J. Syst. Evol. Microbiol.">
        <title>The Global Catalogue of Microorganisms (GCM) 10K type strain sequencing project: providing services to taxonomists for standard genome sequencing and annotation.</title>
        <authorList>
            <consortium name="The Broad Institute Genomics Platform"/>
            <consortium name="The Broad Institute Genome Sequencing Center for Infectious Disease"/>
            <person name="Wu L."/>
            <person name="Ma J."/>
        </authorList>
    </citation>
    <scope>NUCLEOTIDE SEQUENCE [LARGE SCALE GENOMIC DNA]</scope>
    <source>
        <strain evidence="3">CGMCC 1.13666</strain>
    </source>
</reference>
<dbReference type="EMBL" id="JBHSZP010000031">
    <property type="protein sequence ID" value="MFC7090987.1"/>
    <property type="molecule type" value="Genomic_DNA"/>
</dbReference>